<feature type="region of interest" description="Disordered" evidence="1">
    <location>
        <begin position="321"/>
        <end position="413"/>
    </location>
</feature>
<feature type="region of interest" description="Disordered" evidence="1">
    <location>
        <begin position="649"/>
        <end position="683"/>
    </location>
</feature>
<keyword evidence="3" id="KW-1185">Reference proteome</keyword>
<feature type="compositionally biased region" description="Basic residues" evidence="1">
    <location>
        <begin position="938"/>
        <end position="950"/>
    </location>
</feature>
<feature type="compositionally biased region" description="Basic and acidic residues" evidence="1">
    <location>
        <begin position="736"/>
        <end position="750"/>
    </location>
</feature>
<dbReference type="STRING" id="289078.A0A2X0KZV3"/>
<organism evidence="2 3">
    <name type="scientific">Microbotryum saponariae</name>
    <dbReference type="NCBI Taxonomy" id="289078"/>
    <lineage>
        <taxon>Eukaryota</taxon>
        <taxon>Fungi</taxon>
        <taxon>Dikarya</taxon>
        <taxon>Basidiomycota</taxon>
        <taxon>Pucciniomycotina</taxon>
        <taxon>Microbotryomycetes</taxon>
        <taxon>Microbotryales</taxon>
        <taxon>Microbotryaceae</taxon>
        <taxon>Microbotryum</taxon>
    </lineage>
</organism>
<dbReference type="AlphaFoldDB" id="A0A2X0KZV3"/>
<feature type="region of interest" description="Disordered" evidence="1">
    <location>
        <begin position="893"/>
        <end position="967"/>
    </location>
</feature>
<feature type="region of interest" description="Disordered" evidence="1">
    <location>
        <begin position="1073"/>
        <end position="1163"/>
    </location>
</feature>
<feature type="compositionally biased region" description="Low complexity" evidence="1">
    <location>
        <begin position="913"/>
        <end position="936"/>
    </location>
</feature>
<feature type="region of interest" description="Disordered" evidence="1">
    <location>
        <begin position="1011"/>
        <end position="1046"/>
    </location>
</feature>
<gene>
    <name evidence="2" type="ORF">BZ3500_MVSOF-1268-A1-R1_CHR10-3G03087</name>
</gene>
<evidence type="ECO:0000256" key="1">
    <source>
        <dbReference type="SAM" id="MobiDB-lite"/>
    </source>
</evidence>
<feature type="compositionally biased region" description="Acidic residues" evidence="1">
    <location>
        <begin position="570"/>
        <end position="582"/>
    </location>
</feature>
<feature type="compositionally biased region" description="Basic residues" evidence="1">
    <location>
        <begin position="393"/>
        <end position="413"/>
    </location>
</feature>
<dbReference type="Proteomes" id="UP000249723">
    <property type="component" value="Unassembled WGS sequence"/>
</dbReference>
<feature type="region of interest" description="Disordered" evidence="1">
    <location>
        <begin position="707"/>
        <end position="765"/>
    </location>
</feature>
<feature type="region of interest" description="Disordered" evidence="1">
    <location>
        <begin position="559"/>
        <end position="612"/>
    </location>
</feature>
<name>A0A2X0KZV3_9BASI</name>
<sequence>MGADSHDRSAAHCRRPPPCTLLFVVTPTTTSNCFISKQRTSGMVHHRGVARAADPPLPHLLFHVASPFPRATCTNTPSRSRSRVDDILALPNSNRLAESLAFLRRILVNVVPCPVLVVTGAKAYELVTQFLYRVKIASSVARDAFAGLDSSKLQPDMVEVPQLRPWASLGPELFTELVGTTRVVEIAPSIWRLVVVQIHPDAQHLAPLRQHLAVLTELLVRIVDQAVAEGDFGMLDEASAVRLRMECERRSVASGLADRLRRQRALVADAMLTNKSFAGVRAPTTAEQRERVSRTFKEAIDRARQQQMDFLIRMYERAKDRGEDLGGAPDSADGGGLGSGLDEVEEAGVVRRQNDPDEAARQSAKKSEAIRKRRATAPLTDGFIYPKSTRPAAHSRRANSRAMQKKASHASRQKKFSTFLDQVHAGDKDTEIITAHRKNFLSIGMHKGVPLRFPVSVLLDKDRFPPKPACASFDFRRRGTVNNKAWTARFRLFANAADRSQGYPITQELLCERCAGPDTRRDFVPQRGRPRRQYQFTSAARNSGDFLWEVLHEAFGDEDDGWVSDRGGETDDEDEDDVDNDDVIIVVSEEGDEDEDDDGVRGELADPAGDVEEDVVDDGESYDIVEEDFDNFFARLTCSEAAPEAPVADAFSLSPSPPPHPVSNLPFSATGVSPPSSRPDVGAIEASDDAELDSVENFPVAGAVVTSTLGPEFGPVPPPRVGPAPSSDEDWAAALRNRDPSIREGKRKADAPTPDGDEFEASWSDDYVADENLPAVLARLQHEPSFMDYVSDEDLPAVLAWIRGADHTPRTLLFRADASTSNLHAVSPVASTSALVAPPHIERGATPRSVPAGEVVDDEVVDDEDDDRVEAWWQDPVAAAELFGILDKAIGSADATPLPPPTPSPSSQKRPARLSSSEASSLTASPPRSPLSVPSPKHNARPRPNPRSRAAHGTGARAAPRRSAALTPLRGPTCEVIVLESSEESEDDDREIFVVGPTLARPAGTSVAVGAARPAASTARALTSPLTRGAPRRPPPRPRVLVPDSDEDLEIFVVGPTLAGPACTSVAVGAARPAASTARASTSPLTRGVPRRPPPRPRVLVPDSDGGETDESIRNYSDVDKRGGSEEEDEIEGFSDESGGTGSRVQGPQTAPHAAMKGVGVGKEGPCYCRGYFDCCRVIRFSR</sequence>
<dbReference type="EMBL" id="FMWP01000118">
    <property type="protein sequence ID" value="SDA02123.1"/>
    <property type="molecule type" value="Genomic_DNA"/>
</dbReference>
<protein>
    <submittedName>
        <fullName evidence="2">BZ3500_MvSof-1268-A1-R1_Chr10-3g03087 protein</fullName>
    </submittedName>
</protein>
<feature type="compositionally biased region" description="Basic and acidic residues" evidence="1">
    <location>
        <begin position="1111"/>
        <end position="1125"/>
    </location>
</feature>
<feature type="compositionally biased region" description="Low complexity" evidence="1">
    <location>
        <begin position="1073"/>
        <end position="1088"/>
    </location>
</feature>
<accession>A0A2X0KZV3</accession>
<feature type="compositionally biased region" description="Acidic residues" evidence="1">
    <location>
        <begin position="589"/>
        <end position="598"/>
    </location>
</feature>
<feature type="compositionally biased region" description="Acidic residues" evidence="1">
    <location>
        <begin position="1126"/>
        <end position="1135"/>
    </location>
</feature>
<evidence type="ECO:0000313" key="3">
    <source>
        <dbReference type="Proteomes" id="UP000249723"/>
    </source>
</evidence>
<evidence type="ECO:0000313" key="2">
    <source>
        <dbReference type="EMBL" id="SDA02123.1"/>
    </source>
</evidence>
<feature type="compositionally biased region" description="Low complexity" evidence="1">
    <location>
        <begin position="1011"/>
        <end position="1026"/>
    </location>
</feature>
<feature type="compositionally biased region" description="Basic and acidic residues" evidence="1">
    <location>
        <begin position="348"/>
        <end position="370"/>
    </location>
</feature>
<proteinExistence type="predicted"/>
<reference evidence="3" key="1">
    <citation type="submission" date="2016-10" db="EMBL/GenBank/DDBJ databases">
        <authorList>
            <person name="Jeantristanb JTB J.-T."/>
            <person name="Ricardo R."/>
        </authorList>
    </citation>
    <scope>NUCLEOTIDE SEQUENCE [LARGE SCALE GENOMIC DNA]</scope>
</reference>